<comment type="caution">
    <text evidence="1">The sequence shown here is derived from an EMBL/GenBank/DDBJ whole genome shotgun (WGS) entry which is preliminary data.</text>
</comment>
<sequence>MTTVEAYELGFELGQLARAGEFPMVAPLELSIPPQYFGKPISGWRLSAWLSDWNYR</sequence>
<proteinExistence type="predicted"/>
<accession>X1QN69</accession>
<name>X1QN69_9ZZZZ</name>
<gene>
    <name evidence="1" type="ORF">S12H4_11332</name>
</gene>
<dbReference type="AlphaFoldDB" id="X1QN69"/>
<dbReference type="EMBL" id="BARW01005066">
    <property type="protein sequence ID" value="GAI69693.1"/>
    <property type="molecule type" value="Genomic_DNA"/>
</dbReference>
<reference evidence="1" key="1">
    <citation type="journal article" date="2014" name="Front. Microbiol.">
        <title>High frequency of phylogenetically diverse reductive dehalogenase-homologous genes in deep subseafloor sedimentary metagenomes.</title>
        <authorList>
            <person name="Kawai M."/>
            <person name="Futagami T."/>
            <person name="Toyoda A."/>
            <person name="Takaki Y."/>
            <person name="Nishi S."/>
            <person name="Hori S."/>
            <person name="Arai W."/>
            <person name="Tsubouchi T."/>
            <person name="Morono Y."/>
            <person name="Uchiyama I."/>
            <person name="Ito T."/>
            <person name="Fujiyama A."/>
            <person name="Inagaki F."/>
            <person name="Takami H."/>
        </authorList>
    </citation>
    <scope>NUCLEOTIDE SEQUENCE</scope>
    <source>
        <strain evidence="1">Expedition CK06-06</strain>
    </source>
</reference>
<protein>
    <submittedName>
        <fullName evidence="1">Uncharacterized protein</fullName>
    </submittedName>
</protein>
<organism evidence="1">
    <name type="scientific">marine sediment metagenome</name>
    <dbReference type="NCBI Taxonomy" id="412755"/>
    <lineage>
        <taxon>unclassified sequences</taxon>
        <taxon>metagenomes</taxon>
        <taxon>ecological metagenomes</taxon>
    </lineage>
</organism>
<evidence type="ECO:0000313" key="1">
    <source>
        <dbReference type="EMBL" id="GAI69693.1"/>
    </source>
</evidence>